<feature type="transmembrane region" description="Helical" evidence="2">
    <location>
        <begin position="564"/>
        <end position="583"/>
    </location>
</feature>
<dbReference type="AlphaFoldDB" id="A0AAN6NX01"/>
<comment type="caution">
    <text evidence="4">The sequence shown here is derived from an EMBL/GenBank/DDBJ whole genome shotgun (WGS) entry which is preliminary data.</text>
</comment>
<dbReference type="PANTHER" id="PTHR35043">
    <property type="entry name" value="TRANSCRIPTION FACTOR DOMAIN-CONTAINING PROTEIN"/>
    <property type="match status" value="1"/>
</dbReference>
<gene>
    <name evidence="4" type="ORF">QBC32DRAFT_387463</name>
</gene>
<sequence>MLALNSLSYELFLLVLYASYAHAFDISQFLSGHSHDTEEMWTGLAPAWYLLVLVAVMAPEAVVAFAVQEFYDAWRLKKKLQEIIKRKPCEHHQKPDKNQHRVSVRNPEKVNMTFCFFVVMSGLQVDISGIKPSHYVRYSHHADEMPSILPLSVDGVIELAELGHLCKLIVPHSVIDDKSKGALLQKALVLIQVLWMAIQCIARSVAGFPISLLELHTFGHVLFTLLMYGFWFWKPLDIKLPEVKPTDGFEDVLALMLQEQYCDLQNITTWICPPEEPLTTGESHSSHSPLPSLPHNNPESTSFEPEIPPSTSPLSIQLPTHDHSISTDQEDGNSVENPLRMAPSIAGRRSIPDQDDEPPLTSCTISNTTVFRTLEVGDVLQCGFAHYPVVNKRPSWRVRLNGKEEWPTDIPSESDPDNDSQWALDSRKPPILLTSQDVRRARKAARFIYQLDAKEGQPITRKEPYSRGRFGSTGQHCRYPNKGFKSAFQSLRFEIRMLYRSCATASTHASTTTTEPSRGSKSDVEVGRLPIHVVRQNLCREAIPLFMTKWAAYLDLIFLDIQKASIAFAALVGMLLGALHLLAWNFTFPTPIEGLLWKISAVSMVAAIPDVLVFRAGVVWFQRYQYYHGRMGKRTSPFLLFKFLNIYVFFSAIVGVLFFAGTRLYLIVESFISIRHMSYGTFFVPRWIQVFPHV</sequence>
<name>A0AAN6NX01_9PEZI</name>
<feature type="transmembrane region" description="Helical" evidence="2">
    <location>
        <begin position="595"/>
        <end position="618"/>
    </location>
</feature>
<feature type="transmembrane region" description="Helical" evidence="2">
    <location>
        <begin position="47"/>
        <end position="71"/>
    </location>
</feature>
<dbReference type="EMBL" id="MU859104">
    <property type="protein sequence ID" value="KAK3953475.1"/>
    <property type="molecule type" value="Genomic_DNA"/>
</dbReference>
<evidence type="ECO:0000313" key="4">
    <source>
        <dbReference type="EMBL" id="KAK3953475.1"/>
    </source>
</evidence>
<keyword evidence="3" id="KW-0732">Signal</keyword>
<evidence type="ECO:0000256" key="3">
    <source>
        <dbReference type="SAM" id="SignalP"/>
    </source>
</evidence>
<feature type="transmembrane region" description="Helical" evidence="2">
    <location>
        <begin position="212"/>
        <end position="233"/>
    </location>
</feature>
<evidence type="ECO:0000313" key="5">
    <source>
        <dbReference type="Proteomes" id="UP001303222"/>
    </source>
</evidence>
<dbReference type="Proteomes" id="UP001303222">
    <property type="component" value="Unassembled WGS sequence"/>
</dbReference>
<feature type="transmembrane region" description="Helical" evidence="2">
    <location>
        <begin position="639"/>
        <end position="660"/>
    </location>
</feature>
<reference evidence="4" key="1">
    <citation type="journal article" date="2023" name="Mol. Phylogenet. Evol.">
        <title>Genome-scale phylogeny and comparative genomics of the fungal order Sordariales.</title>
        <authorList>
            <person name="Hensen N."/>
            <person name="Bonometti L."/>
            <person name="Westerberg I."/>
            <person name="Brannstrom I.O."/>
            <person name="Guillou S."/>
            <person name="Cros-Aarteil S."/>
            <person name="Calhoun S."/>
            <person name="Haridas S."/>
            <person name="Kuo A."/>
            <person name="Mondo S."/>
            <person name="Pangilinan J."/>
            <person name="Riley R."/>
            <person name="LaButti K."/>
            <person name="Andreopoulos B."/>
            <person name="Lipzen A."/>
            <person name="Chen C."/>
            <person name="Yan M."/>
            <person name="Daum C."/>
            <person name="Ng V."/>
            <person name="Clum A."/>
            <person name="Steindorff A."/>
            <person name="Ohm R.A."/>
            <person name="Martin F."/>
            <person name="Silar P."/>
            <person name="Natvig D.O."/>
            <person name="Lalanne C."/>
            <person name="Gautier V."/>
            <person name="Ament-Velasquez S.L."/>
            <person name="Kruys A."/>
            <person name="Hutchinson M.I."/>
            <person name="Powell A.J."/>
            <person name="Barry K."/>
            <person name="Miller A.N."/>
            <person name="Grigoriev I.V."/>
            <person name="Debuchy R."/>
            <person name="Gladieux P."/>
            <person name="Hiltunen Thoren M."/>
            <person name="Johannesson H."/>
        </authorList>
    </citation>
    <scope>NUCLEOTIDE SEQUENCE</scope>
    <source>
        <strain evidence="4">CBS 626.80</strain>
    </source>
</reference>
<evidence type="ECO:0000256" key="1">
    <source>
        <dbReference type="SAM" id="MobiDB-lite"/>
    </source>
</evidence>
<keyword evidence="2" id="KW-0472">Membrane</keyword>
<keyword evidence="2" id="KW-1133">Transmembrane helix</keyword>
<protein>
    <submittedName>
        <fullName evidence="4">Uncharacterized protein</fullName>
    </submittedName>
</protein>
<proteinExistence type="predicted"/>
<accession>A0AAN6NX01</accession>
<feature type="region of interest" description="Disordered" evidence="1">
    <location>
        <begin position="278"/>
        <end position="339"/>
    </location>
</feature>
<keyword evidence="5" id="KW-1185">Reference proteome</keyword>
<evidence type="ECO:0000256" key="2">
    <source>
        <dbReference type="SAM" id="Phobius"/>
    </source>
</evidence>
<dbReference type="PANTHER" id="PTHR35043:SF7">
    <property type="entry name" value="TRANSCRIPTION FACTOR DOMAIN-CONTAINING PROTEIN"/>
    <property type="match status" value="1"/>
</dbReference>
<feature type="signal peptide" evidence="3">
    <location>
        <begin position="1"/>
        <end position="23"/>
    </location>
</feature>
<reference evidence="4" key="2">
    <citation type="submission" date="2023-06" db="EMBL/GenBank/DDBJ databases">
        <authorList>
            <consortium name="Lawrence Berkeley National Laboratory"/>
            <person name="Mondo S.J."/>
            <person name="Hensen N."/>
            <person name="Bonometti L."/>
            <person name="Westerberg I."/>
            <person name="Brannstrom I.O."/>
            <person name="Guillou S."/>
            <person name="Cros-Aarteil S."/>
            <person name="Calhoun S."/>
            <person name="Haridas S."/>
            <person name="Kuo A."/>
            <person name="Pangilinan J."/>
            <person name="Riley R."/>
            <person name="Labutti K."/>
            <person name="Andreopoulos B."/>
            <person name="Lipzen A."/>
            <person name="Chen C."/>
            <person name="Yanf M."/>
            <person name="Daum C."/>
            <person name="Ng V."/>
            <person name="Clum A."/>
            <person name="Steindorff A."/>
            <person name="Ohm R."/>
            <person name="Martin F."/>
            <person name="Silar P."/>
            <person name="Natvig D."/>
            <person name="Lalanne C."/>
            <person name="Gautier V."/>
            <person name="Ament-Velasquez S.L."/>
            <person name="Kruys A."/>
            <person name="Hutchinson M.I."/>
            <person name="Powell A.J."/>
            <person name="Barry K."/>
            <person name="Miller A.N."/>
            <person name="Grigoriev I.V."/>
            <person name="Debuchy R."/>
            <person name="Gladieux P."/>
            <person name="Thoren M.H."/>
            <person name="Johannesson H."/>
        </authorList>
    </citation>
    <scope>NUCLEOTIDE SEQUENCE</scope>
    <source>
        <strain evidence="4">CBS 626.80</strain>
    </source>
</reference>
<organism evidence="4 5">
    <name type="scientific">Pseudoneurospora amorphoporcata</name>
    <dbReference type="NCBI Taxonomy" id="241081"/>
    <lineage>
        <taxon>Eukaryota</taxon>
        <taxon>Fungi</taxon>
        <taxon>Dikarya</taxon>
        <taxon>Ascomycota</taxon>
        <taxon>Pezizomycotina</taxon>
        <taxon>Sordariomycetes</taxon>
        <taxon>Sordariomycetidae</taxon>
        <taxon>Sordariales</taxon>
        <taxon>Sordariaceae</taxon>
        <taxon>Pseudoneurospora</taxon>
    </lineage>
</organism>
<keyword evidence="2" id="KW-0812">Transmembrane</keyword>
<feature type="chain" id="PRO_5042894921" evidence="3">
    <location>
        <begin position="24"/>
        <end position="694"/>
    </location>
</feature>
<feature type="compositionally biased region" description="Low complexity" evidence="1">
    <location>
        <begin position="282"/>
        <end position="300"/>
    </location>
</feature>
<feature type="transmembrane region" description="Helical" evidence="2">
    <location>
        <begin position="187"/>
        <end position="206"/>
    </location>
</feature>